<feature type="compositionally biased region" description="Polar residues" evidence="1">
    <location>
        <begin position="284"/>
        <end position="293"/>
    </location>
</feature>
<evidence type="ECO:0000256" key="1">
    <source>
        <dbReference type="SAM" id="MobiDB-lite"/>
    </source>
</evidence>
<dbReference type="EMBL" id="BSUJ01000001">
    <property type="protein sequence ID" value="GMA19929.1"/>
    <property type="molecule type" value="Genomic_DNA"/>
</dbReference>
<evidence type="ECO:0000313" key="3">
    <source>
        <dbReference type="Proteomes" id="UP001157109"/>
    </source>
</evidence>
<dbReference type="Proteomes" id="UP001157109">
    <property type="component" value="Unassembled WGS sequence"/>
</dbReference>
<feature type="compositionally biased region" description="Gly residues" evidence="1">
    <location>
        <begin position="184"/>
        <end position="197"/>
    </location>
</feature>
<proteinExistence type="predicted"/>
<sequence>MLLPYPDLPEDRTPPLDEGLGKAVADGLAPPAVTVHVTVSLETLLGMTQLPARMDSGPVRAWIPARQARALALTLGGTWQRIVTDPATGVALNTAVRSYQPGPATRAHLVMLDNGCRAPGCTTRHDLQLDHLQPHATGGPTSGDNLHTLDHQHHQHKSNATWHATPEHDQGDDGHPDRRDGHGDGQQGSGSSSGSGAGSSSDAGSDSGDGSLTDWPGRRVRWTFPSGRQATTSPHPYPRPEHLTAPPHGSLDRHAELNDYERALVEETYDPCLPFPRQPAAPWNPTNPTSSGPATGHLPDRREDAQADGTADGSGADTRPEPAQPIPWTQTDYPEQAPF</sequence>
<feature type="region of interest" description="Disordered" evidence="1">
    <location>
        <begin position="131"/>
        <end position="339"/>
    </location>
</feature>
<gene>
    <name evidence="2" type="ORF">GCM10025862_19500</name>
</gene>
<keyword evidence="3" id="KW-1185">Reference proteome</keyword>
<dbReference type="RefSeq" id="WP_284284513.1">
    <property type="nucleotide sequence ID" value="NZ_BSUJ01000001.1"/>
</dbReference>
<name>A0ABQ6HN95_9MICO</name>
<feature type="compositionally biased region" description="Low complexity" evidence="1">
    <location>
        <begin position="198"/>
        <end position="211"/>
    </location>
</feature>
<feature type="compositionally biased region" description="Basic and acidic residues" evidence="1">
    <location>
        <begin position="250"/>
        <end position="265"/>
    </location>
</feature>
<comment type="caution">
    <text evidence="2">The sequence shown here is derived from an EMBL/GenBank/DDBJ whole genome shotgun (WGS) entry which is preliminary data.</text>
</comment>
<evidence type="ECO:0008006" key="4">
    <source>
        <dbReference type="Google" id="ProtNLM"/>
    </source>
</evidence>
<accession>A0ABQ6HN95</accession>
<reference evidence="3" key="1">
    <citation type="journal article" date="2019" name="Int. J. Syst. Evol. Microbiol.">
        <title>The Global Catalogue of Microorganisms (GCM) 10K type strain sequencing project: providing services to taxonomists for standard genome sequencing and annotation.</title>
        <authorList>
            <consortium name="The Broad Institute Genomics Platform"/>
            <consortium name="The Broad Institute Genome Sequencing Center for Infectious Disease"/>
            <person name="Wu L."/>
            <person name="Ma J."/>
        </authorList>
    </citation>
    <scope>NUCLEOTIDE SEQUENCE [LARGE SCALE GENOMIC DNA]</scope>
    <source>
        <strain evidence="3">NBRC 105830</strain>
    </source>
</reference>
<dbReference type="InterPro" id="IPR003615">
    <property type="entry name" value="HNH_nuc"/>
</dbReference>
<feature type="compositionally biased region" description="Basic and acidic residues" evidence="1">
    <location>
        <begin position="165"/>
        <end position="183"/>
    </location>
</feature>
<dbReference type="CDD" id="cd00085">
    <property type="entry name" value="HNHc"/>
    <property type="match status" value="1"/>
</dbReference>
<organism evidence="2 3">
    <name type="scientific">Arsenicicoccus piscis</name>
    <dbReference type="NCBI Taxonomy" id="673954"/>
    <lineage>
        <taxon>Bacteria</taxon>
        <taxon>Bacillati</taxon>
        <taxon>Actinomycetota</taxon>
        <taxon>Actinomycetes</taxon>
        <taxon>Micrococcales</taxon>
        <taxon>Intrasporangiaceae</taxon>
        <taxon>Arsenicicoccus</taxon>
    </lineage>
</organism>
<protein>
    <recommendedName>
        <fullName evidence="4">HNH nuclease domain-containing protein</fullName>
    </recommendedName>
</protein>
<evidence type="ECO:0000313" key="2">
    <source>
        <dbReference type="EMBL" id="GMA19929.1"/>
    </source>
</evidence>
<dbReference type="Gene3D" id="1.10.30.50">
    <property type="match status" value="1"/>
</dbReference>